<dbReference type="Proteomes" id="UP001350005">
    <property type="component" value="Unassembled WGS sequence"/>
</dbReference>
<dbReference type="Pfam" id="PF00999">
    <property type="entry name" value="Na_H_Exchanger"/>
    <property type="match status" value="1"/>
</dbReference>
<feature type="transmembrane region" description="Helical" evidence="7">
    <location>
        <begin position="54"/>
        <end position="74"/>
    </location>
</feature>
<dbReference type="PANTHER" id="PTHR42751">
    <property type="entry name" value="SODIUM/HYDROGEN EXCHANGER FAMILY/TRKA DOMAIN PROTEIN"/>
    <property type="match status" value="1"/>
</dbReference>
<evidence type="ECO:0000313" key="11">
    <source>
        <dbReference type="Proteomes" id="UP000093432"/>
    </source>
</evidence>
<reference evidence="9 12" key="3">
    <citation type="submission" date="2024-01" db="EMBL/GenBank/DDBJ databases">
        <title>Whole genome of Chryseobacterium arthrosphaerae NNCa 2741.</title>
        <authorList>
            <person name="Boriskina E.V."/>
            <person name="Gordinskaya N.A."/>
            <person name="Kropotov V.S."/>
            <person name="Alekseeva A.E."/>
            <person name="Makhova M.A."/>
            <person name="Kryazhev D.V."/>
            <person name="Shkurkina I.S."/>
        </authorList>
    </citation>
    <scope>NUCLEOTIDE SEQUENCE [LARGE SCALE GENOMIC DNA]</scope>
    <source>
        <strain evidence="9 12">NNCa 2741</strain>
    </source>
</reference>
<dbReference type="RefSeq" id="WP_065398698.1">
    <property type="nucleotide sequence ID" value="NZ_JAKYXJ010000001.1"/>
</dbReference>
<name>A0A1B8ZT07_9FLAO</name>
<reference evidence="11" key="1">
    <citation type="submission" date="2016-07" db="EMBL/GenBank/DDBJ databases">
        <authorList>
            <person name="Florea S."/>
            <person name="Webb J.S."/>
            <person name="Jaromczyk J."/>
            <person name="Schardl C.L."/>
        </authorList>
    </citation>
    <scope>NUCLEOTIDE SEQUENCE [LARGE SCALE GENOMIC DNA]</scope>
    <source>
        <strain evidence="11">CC-VM-7</strain>
    </source>
</reference>
<dbReference type="AlphaFoldDB" id="A0A1B8ZT07"/>
<keyword evidence="3" id="KW-0813">Transport</keyword>
<keyword evidence="5 7" id="KW-1133">Transmembrane helix</keyword>
<dbReference type="OrthoDB" id="9781411at2"/>
<dbReference type="Gene3D" id="1.20.1530.20">
    <property type="match status" value="1"/>
</dbReference>
<feature type="transmembrane region" description="Helical" evidence="7">
    <location>
        <begin position="268"/>
        <end position="288"/>
    </location>
</feature>
<feature type="transmembrane region" description="Helical" evidence="7">
    <location>
        <begin position="86"/>
        <end position="107"/>
    </location>
</feature>
<protein>
    <submittedName>
        <fullName evidence="10">Cation:proton antiporter</fullName>
    </submittedName>
</protein>
<keyword evidence="4 7" id="KW-0812">Transmembrane</keyword>
<dbReference type="EMBL" id="JAZGJU010000004">
    <property type="protein sequence ID" value="MEE6126258.1"/>
    <property type="molecule type" value="Genomic_DNA"/>
</dbReference>
<sequence length="391" mass="43829">MNELLWSICILCLTTLGLMFLLKRLNQPYMIAYIIAGVVLGPHVLGVFTNPEEIETIGEVGILLLMFFLGMEINVPDNRTLLIKPIIAQSMKIILSFICAALIGNIIGLSLNSMVLIAVLFIFNSTAIVSEVLSKHNTLKTPFGTTILNILIFQDLLFAPVLTVLKAWNKEDFKLIHIVFPVMVCFAVFFILKRIRNIQEIKVPKLFRSIEKDHDLQVFFGLFICIGFGLIAETGGLSSTFGSFIAGIIVGRVKLFSWLEHSLIPFKVFFVTLFFVSIGLRLDIAYLFSNFQIILIGTFFVLLSNSVMSAIIFRLLKYDWKESLYGGALLSQTGEFGIMALSIAYKAKIIEYSLYKAGLGITCLSILLSTIWISVLKSLIEKKKLQNNIKI</sequence>
<evidence type="ECO:0000256" key="3">
    <source>
        <dbReference type="ARBA" id="ARBA00022448"/>
    </source>
</evidence>
<evidence type="ECO:0000259" key="8">
    <source>
        <dbReference type="Pfam" id="PF00999"/>
    </source>
</evidence>
<dbReference type="Proteomes" id="UP000093432">
    <property type="component" value="Unassembled WGS sequence"/>
</dbReference>
<dbReference type="PANTHER" id="PTHR42751:SF3">
    <property type="entry name" value="SODIUM_GLUTAMATE SYMPORTER"/>
    <property type="match status" value="1"/>
</dbReference>
<feature type="transmembrane region" description="Helical" evidence="7">
    <location>
        <begin position="5"/>
        <end position="22"/>
    </location>
</feature>
<feature type="transmembrane region" description="Helical" evidence="7">
    <location>
        <begin position="29"/>
        <end position="48"/>
    </location>
</feature>
<evidence type="ECO:0000313" key="12">
    <source>
        <dbReference type="Proteomes" id="UP001350005"/>
    </source>
</evidence>
<feature type="transmembrane region" description="Helical" evidence="7">
    <location>
        <begin position="357"/>
        <end position="380"/>
    </location>
</feature>
<evidence type="ECO:0000256" key="1">
    <source>
        <dbReference type="ARBA" id="ARBA00004141"/>
    </source>
</evidence>
<organism evidence="10 11">
    <name type="scientific">Chryseobacterium arthrosphaerae</name>
    <dbReference type="NCBI Taxonomy" id="651561"/>
    <lineage>
        <taxon>Bacteria</taxon>
        <taxon>Pseudomonadati</taxon>
        <taxon>Bacteroidota</taxon>
        <taxon>Flavobacteriia</taxon>
        <taxon>Flavobacteriales</taxon>
        <taxon>Weeksellaceae</taxon>
        <taxon>Chryseobacterium group</taxon>
        <taxon>Chryseobacterium</taxon>
    </lineage>
</organism>
<gene>
    <name evidence="10" type="ORF">BBI00_10375</name>
    <name evidence="9" type="ORF">V2E39_02525</name>
</gene>
<dbReference type="STRING" id="651561.BBI00_10375"/>
<accession>A0A1B8ZT07</accession>
<dbReference type="InterPro" id="IPR038770">
    <property type="entry name" value="Na+/solute_symporter_sf"/>
</dbReference>
<feature type="transmembrane region" description="Helical" evidence="7">
    <location>
        <begin position="113"/>
        <end position="134"/>
    </location>
</feature>
<feature type="transmembrane region" description="Helical" evidence="7">
    <location>
        <begin position="294"/>
        <end position="316"/>
    </location>
</feature>
<evidence type="ECO:0000256" key="4">
    <source>
        <dbReference type="ARBA" id="ARBA00022692"/>
    </source>
</evidence>
<feature type="transmembrane region" description="Helical" evidence="7">
    <location>
        <begin position="175"/>
        <end position="195"/>
    </location>
</feature>
<dbReference type="InterPro" id="IPR006153">
    <property type="entry name" value="Cation/H_exchanger_TM"/>
</dbReference>
<comment type="subcellular location">
    <subcellularLocation>
        <location evidence="1">Membrane</location>
        <topology evidence="1">Multi-pass membrane protein</topology>
    </subcellularLocation>
</comment>
<feature type="transmembrane region" description="Helical" evidence="7">
    <location>
        <begin position="146"/>
        <end position="169"/>
    </location>
</feature>
<dbReference type="GO" id="GO:0016020">
    <property type="term" value="C:membrane"/>
    <property type="evidence" value="ECO:0007669"/>
    <property type="project" value="UniProtKB-SubCell"/>
</dbReference>
<evidence type="ECO:0000256" key="2">
    <source>
        <dbReference type="ARBA" id="ARBA00005551"/>
    </source>
</evidence>
<keyword evidence="12" id="KW-1185">Reference proteome</keyword>
<dbReference type="EMBL" id="MAYG01000001">
    <property type="protein sequence ID" value="OCA74711.1"/>
    <property type="molecule type" value="Genomic_DNA"/>
</dbReference>
<feature type="domain" description="Cation/H+ exchanger transmembrane" evidence="8">
    <location>
        <begin position="14"/>
        <end position="375"/>
    </location>
</feature>
<comment type="caution">
    <text evidence="10">The sequence shown here is derived from an EMBL/GenBank/DDBJ whole genome shotgun (WGS) entry which is preliminary data.</text>
</comment>
<dbReference type="GO" id="GO:0015297">
    <property type="term" value="F:antiporter activity"/>
    <property type="evidence" value="ECO:0007669"/>
    <property type="project" value="InterPro"/>
</dbReference>
<dbReference type="GO" id="GO:1902600">
    <property type="term" value="P:proton transmembrane transport"/>
    <property type="evidence" value="ECO:0007669"/>
    <property type="project" value="InterPro"/>
</dbReference>
<evidence type="ECO:0000313" key="10">
    <source>
        <dbReference type="EMBL" id="OCA74711.1"/>
    </source>
</evidence>
<proteinExistence type="inferred from homology"/>
<feature type="transmembrane region" description="Helical" evidence="7">
    <location>
        <begin position="216"/>
        <end position="232"/>
    </location>
</feature>
<evidence type="ECO:0000256" key="5">
    <source>
        <dbReference type="ARBA" id="ARBA00022989"/>
    </source>
</evidence>
<comment type="similarity">
    <text evidence="2">Belongs to the monovalent cation:proton antiporter 2 (CPA2) transporter (TC 2.A.37) family.</text>
</comment>
<evidence type="ECO:0000256" key="7">
    <source>
        <dbReference type="SAM" id="Phobius"/>
    </source>
</evidence>
<evidence type="ECO:0000313" key="9">
    <source>
        <dbReference type="EMBL" id="MEE6126258.1"/>
    </source>
</evidence>
<evidence type="ECO:0000256" key="6">
    <source>
        <dbReference type="ARBA" id="ARBA00023136"/>
    </source>
</evidence>
<keyword evidence="6 7" id="KW-0472">Membrane</keyword>
<reference evidence="10" key="2">
    <citation type="submission" date="2016-07" db="EMBL/GenBank/DDBJ databases">
        <authorList>
            <person name="Jeong J.-J."/>
            <person name="Kim D.W."/>
            <person name="Sang M.K."/>
            <person name="Choi I.-G."/>
            <person name="Kim K.D."/>
        </authorList>
    </citation>
    <scope>NUCLEOTIDE SEQUENCE</scope>
    <source>
        <strain evidence="10">CC-VM-7</strain>
    </source>
</reference>